<name>A0ABY7G5Y7_MYAAR</name>
<feature type="compositionally biased region" description="Gly residues" evidence="1">
    <location>
        <begin position="100"/>
        <end position="122"/>
    </location>
</feature>
<evidence type="ECO:0000313" key="3">
    <source>
        <dbReference type="Proteomes" id="UP001164746"/>
    </source>
</evidence>
<organism evidence="2 3">
    <name type="scientific">Mya arenaria</name>
    <name type="common">Soft-shell clam</name>
    <dbReference type="NCBI Taxonomy" id="6604"/>
    <lineage>
        <taxon>Eukaryota</taxon>
        <taxon>Metazoa</taxon>
        <taxon>Spiralia</taxon>
        <taxon>Lophotrochozoa</taxon>
        <taxon>Mollusca</taxon>
        <taxon>Bivalvia</taxon>
        <taxon>Autobranchia</taxon>
        <taxon>Heteroconchia</taxon>
        <taxon>Euheterodonta</taxon>
        <taxon>Imparidentia</taxon>
        <taxon>Neoheterodontei</taxon>
        <taxon>Myida</taxon>
        <taxon>Myoidea</taxon>
        <taxon>Myidae</taxon>
        <taxon>Mya</taxon>
    </lineage>
</organism>
<dbReference type="PANTHER" id="PTHR48465:SF1">
    <property type="entry name" value="PROTEIN SSUH2 HOMOLOG"/>
    <property type="match status" value="1"/>
</dbReference>
<reference evidence="2" key="1">
    <citation type="submission" date="2022-11" db="EMBL/GenBank/DDBJ databases">
        <title>Centuries of genome instability and evolution in soft-shell clam transmissible cancer (bioRxiv).</title>
        <authorList>
            <person name="Hart S.F.M."/>
            <person name="Yonemitsu M.A."/>
            <person name="Giersch R.M."/>
            <person name="Beal B.F."/>
            <person name="Arriagada G."/>
            <person name="Davis B.W."/>
            <person name="Ostrander E.A."/>
            <person name="Goff S.P."/>
            <person name="Metzger M.J."/>
        </authorList>
    </citation>
    <scope>NUCLEOTIDE SEQUENCE</scope>
    <source>
        <strain evidence="2">MELC-2E11</strain>
        <tissue evidence="2">Siphon/mantle</tissue>
    </source>
</reference>
<accession>A0ABY7G5Y7</accession>
<keyword evidence="3" id="KW-1185">Reference proteome</keyword>
<evidence type="ECO:0000313" key="2">
    <source>
        <dbReference type="EMBL" id="WAR26711.1"/>
    </source>
</evidence>
<evidence type="ECO:0000256" key="1">
    <source>
        <dbReference type="SAM" id="MobiDB-lite"/>
    </source>
</evidence>
<dbReference type="EMBL" id="CP111025">
    <property type="protein sequence ID" value="WAR26711.1"/>
    <property type="molecule type" value="Genomic_DNA"/>
</dbReference>
<dbReference type="PANTHER" id="PTHR48465">
    <property type="entry name" value="PROTEIN SSUH2 HOMOLOG"/>
    <property type="match status" value="1"/>
</dbReference>
<feature type="compositionally biased region" description="Pro residues" evidence="1">
    <location>
        <begin position="48"/>
        <end position="69"/>
    </location>
</feature>
<feature type="compositionally biased region" description="Pro residues" evidence="1">
    <location>
        <begin position="87"/>
        <end position="99"/>
    </location>
</feature>
<feature type="compositionally biased region" description="Polar residues" evidence="1">
    <location>
        <begin position="22"/>
        <end position="34"/>
    </location>
</feature>
<sequence>MDEKKPLLGANAGMSQGFVVNPPSQQYPGGTPQAQYPREAPLGAYSGGPPPQGGYPGGPPPQGGYPGGPPAQGGYPGGHPAQGGYPGGPPPQTGYPGGPPQQGGYPGGGPPQGGYPPHGGAGQPPQQGDAPMPQWKGEIPDQDVDDNPNAAATAPSAPPLEKMDEVAGYSNIGFDGAMAPPPSYEAATREPPQRAEIQGLPQIDETEARNALLQHVSEHCCYGSGAAQSLRFTDLQHSSAFHNGPAPGPWDIQAAPPATFQNQQSHIEVPHTASVKPCHNCMAMGRVRCHRCFGRGRVRCTSCAGRGHKTVYRNGEHEHERCHWCHGDGRRRCCTCHGFGMVTCACCQGHCSLKCYIKLTITWTNHLTDHIVERTALPDHLIRNVAGRVAFTETQQRVWPINHFPDAEINNASNRLVNQHATAFPSERLLMQRHQVRIVPVTQAMYKWKDTNSDYFVYGFEKKVYAPNYPQQCCCGCTVL</sequence>
<proteinExistence type="predicted"/>
<protein>
    <submittedName>
        <fullName evidence="2">SSUH2-like protein</fullName>
    </submittedName>
</protein>
<dbReference type="Proteomes" id="UP001164746">
    <property type="component" value="Chromosome 14"/>
</dbReference>
<dbReference type="InterPro" id="IPR052789">
    <property type="entry name" value="SSUH2_homolog"/>
</dbReference>
<gene>
    <name evidence="2" type="ORF">MAR_012415</name>
</gene>
<feature type="compositionally biased region" description="Gly residues" evidence="1">
    <location>
        <begin position="70"/>
        <end position="86"/>
    </location>
</feature>
<feature type="region of interest" description="Disordered" evidence="1">
    <location>
        <begin position="1"/>
        <end position="192"/>
    </location>
</feature>